<keyword evidence="1" id="KW-0812">Transmembrane</keyword>
<reference evidence="2" key="1">
    <citation type="journal article" date="2020" name="mSystems">
        <title>Genome- and Community-Level Interaction Insights into Carbon Utilization and Element Cycling Functions of Hydrothermarchaeota in Hydrothermal Sediment.</title>
        <authorList>
            <person name="Zhou Z."/>
            <person name="Liu Y."/>
            <person name="Xu W."/>
            <person name="Pan J."/>
            <person name="Luo Z.H."/>
            <person name="Li M."/>
        </authorList>
    </citation>
    <scope>NUCLEOTIDE SEQUENCE [LARGE SCALE GENOMIC DNA]</scope>
    <source>
        <strain evidence="2">SpSt-658</strain>
    </source>
</reference>
<comment type="caution">
    <text evidence="2">The sequence shown here is derived from an EMBL/GenBank/DDBJ whole genome shotgun (WGS) entry which is preliminary data.</text>
</comment>
<organism evidence="2">
    <name type="scientific">Ignisphaera aggregans</name>
    <dbReference type="NCBI Taxonomy" id="334771"/>
    <lineage>
        <taxon>Archaea</taxon>
        <taxon>Thermoproteota</taxon>
        <taxon>Thermoprotei</taxon>
        <taxon>Desulfurococcales</taxon>
        <taxon>Desulfurococcaceae</taxon>
        <taxon>Ignisphaera</taxon>
    </lineage>
</organism>
<evidence type="ECO:0000313" key="2">
    <source>
        <dbReference type="EMBL" id="HGM07289.1"/>
    </source>
</evidence>
<keyword evidence="1" id="KW-1133">Transmembrane helix</keyword>
<name>A0A7C4H279_9CREN</name>
<protein>
    <submittedName>
        <fullName evidence="2">Uncharacterized protein</fullName>
    </submittedName>
</protein>
<gene>
    <name evidence="2" type="ORF">ENU31_02610</name>
</gene>
<dbReference type="AlphaFoldDB" id="A0A7C4H279"/>
<feature type="transmembrane region" description="Helical" evidence="1">
    <location>
        <begin position="12"/>
        <end position="33"/>
    </location>
</feature>
<sequence>MEVLADSGPSIVVTGLSILQRVVVAFLSTYLSLKLRNFLYYRAGWNYLTHEVLGSEIQN</sequence>
<accession>A0A7C4H279</accession>
<keyword evidence="1" id="KW-0472">Membrane</keyword>
<dbReference type="EMBL" id="DTCA01000084">
    <property type="protein sequence ID" value="HGM07289.1"/>
    <property type="molecule type" value="Genomic_DNA"/>
</dbReference>
<evidence type="ECO:0000256" key="1">
    <source>
        <dbReference type="SAM" id="Phobius"/>
    </source>
</evidence>
<proteinExistence type="predicted"/>